<protein>
    <submittedName>
        <fullName evidence="1">Uncharacterized protein</fullName>
    </submittedName>
</protein>
<proteinExistence type="predicted"/>
<reference evidence="1" key="1">
    <citation type="journal article" date="2015" name="Nature">
        <title>Complex archaea that bridge the gap between prokaryotes and eukaryotes.</title>
        <authorList>
            <person name="Spang A."/>
            <person name="Saw J.H."/>
            <person name="Jorgensen S.L."/>
            <person name="Zaremba-Niedzwiedzka K."/>
            <person name="Martijn J."/>
            <person name="Lind A.E."/>
            <person name="van Eijk R."/>
            <person name="Schleper C."/>
            <person name="Guy L."/>
            <person name="Ettema T.J."/>
        </authorList>
    </citation>
    <scope>NUCLEOTIDE SEQUENCE</scope>
</reference>
<sequence length="50" mass="5748">MNFVEEATKQIMIKRPASDANDVRQAMADLIVILQKDEKLLDAMLTHFED</sequence>
<dbReference type="EMBL" id="LAZR01042293">
    <property type="protein sequence ID" value="KKL09874.1"/>
    <property type="molecule type" value="Genomic_DNA"/>
</dbReference>
<evidence type="ECO:0000313" key="1">
    <source>
        <dbReference type="EMBL" id="KKL09874.1"/>
    </source>
</evidence>
<comment type="caution">
    <text evidence="1">The sequence shown here is derived from an EMBL/GenBank/DDBJ whole genome shotgun (WGS) entry which is preliminary data.</text>
</comment>
<accession>A0A0F9AJY1</accession>
<name>A0A0F9AJY1_9ZZZZ</name>
<gene>
    <name evidence="1" type="ORF">LCGC14_2561480</name>
</gene>
<organism evidence="1">
    <name type="scientific">marine sediment metagenome</name>
    <dbReference type="NCBI Taxonomy" id="412755"/>
    <lineage>
        <taxon>unclassified sequences</taxon>
        <taxon>metagenomes</taxon>
        <taxon>ecological metagenomes</taxon>
    </lineage>
</organism>
<dbReference type="AlphaFoldDB" id="A0A0F9AJY1"/>